<gene>
    <name evidence="1" type="ORF">OVA965_LOCUS31883</name>
    <name evidence="2" type="ORF">TMI583_LOCUS32728</name>
</gene>
<sequence>MPTIGQCALCNSSLQPQQQRNNFQLCIVCDDLQQLKFFDLVLTRIHDKHENFNSVQQFCRLILPTLEKFPFTFEPVVYFDRDKHHGDDAAQSYIELCESLR</sequence>
<evidence type="ECO:0000313" key="3">
    <source>
        <dbReference type="Proteomes" id="UP000677228"/>
    </source>
</evidence>
<dbReference type="EMBL" id="CAJOBA010046057">
    <property type="protein sequence ID" value="CAF4184620.1"/>
    <property type="molecule type" value="Genomic_DNA"/>
</dbReference>
<evidence type="ECO:0000313" key="2">
    <source>
        <dbReference type="EMBL" id="CAF4184620.1"/>
    </source>
</evidence>
<organism evidence="1 3">
    <name type="scientific">Didymodactylos carnosus</name>
    <dbReference type="NCBI Taxonomy" id="1234261"/>
    <lineage>
        <taxon>Eukaryota</taxon>
        <taxon>Metazoa</taxon>
        <taxon>Spiralia</taxon>
        <taxon>Gnathifera</taxon>
        <taxon>Rotifera</taxon>
        <taxon>Eurotatoria</taxon>
        <taxon>Bdelloidea</taxon>
        <taxon>Philodinida</taxon>
        <taxon>Philodinidae</taxon>
        <taxon>Didymodactylos</taxon>
    </lineage>
</organism>
<dbReference type="Proteomes" id="UP000677228">
    <property type="component" value="Unassembled WGS sequence"/>
</dbReference>
<name>A0A8S2F7P2_9BILA</name>
<dbReference type="Proteomes" id="UP000682733">
    <property type="component" value="Unassembled WGS sequence"/>
</dbReference>
<comment type="caution">
    <text evidence="1">The sequence shown here is derived from an EMBL/GenBank/DDBJ whole genome shotgun (WGS) entry which is preliminary data.</text>
</comment>
<protein>
    <submittedName>
        <fullName evidence="1">Uncharacterized protein</fullName>
    </submittedName>
</protein>
<accession>A0A8S2F7P2</accession>
<dbReference type="EMBL" id="CAJNOK010024379">
    <property type="protein sequence ID" value="CAF1375810.1"/>
    <property type="molecule type" value="Genomic_DNA"/>
</dbReference>
<proteinExistence type="predicted"/>
<feature type="non-terminal residue" evidence="1">
    <location>
        <position position="101"/>
    </location>
</feature>
<dbReference type="AlphaFoldDB" id="A0A8S2F7P2"/>
<reference evidence="1" key="1">
    <citation type="submission" date="2021-02" db="EMBL/GenBank/DDBJ databases">
        <authorList>
            <person name="Nowell W R."/>
        </authorList>
    </citation>
    <scope>NUCLEOTIDE SEQUENCE</scope>
</reference>
<evidence type="ECO:0000313" key="1">
    <source>
        <dbReference type="EMBL" id="CAF1375810.1"/>
    </source>
</evidence>